<dbReference type="WBParaSite" id="nRc.2.0.1.t12209-RA">
    <property type="protein sequence ID" value="nRc.2.0.1.t12209-RA"/>
    <property type="gene ID" value="nRc.2.0.1.g12209"/>
</dbReference>
<evidence type="ECO:0000313" key="2">
    <source>
        <dbReference type="Proteomes" id="UP000887565"/>
    </source>
</evidence>
<feature type="compositionally biased region" description="Basic and acidic residues" evidence="1">
    <location>
        <begin position="1"/>
        <end position="10"/>
    </location>
</feature>
<organism evidence="2 3">
    <name type="scientific">Romanomermis culicivorax</name>
    <name type="common">Nematode worm</name>
    <dbReference type="NCBI Taxonomy" id="13658"/>
    <lineage>
        <taxon>Eukaryota</taxon>
        <taxon>Metazoa</taxon>
        <taxon>Ecdysozoa</taxon>
        <taxon>Nematoda</taxon>
        <taxon>Enoplea</taxon>
        <taxon>Dorylaimia</taxon>
        <taxon>Mermithida</taxon>
        <taxon>Mermithoidea</taxon>
        <taxon>Mermithidae</taxon>
        <taxon>Romanomermis</taxon>
    </lineage>
</organism>
<evidence type="ECO:0000313" key="3">
    <source>
        <dbReference type="WBParaSite" id="nRc.2.0.1.t12209-RA"/>
    </source>
</evidence>
<feature type="compositionally biased region" description="Polar residues" evidence="1">
    <location>
        <begin position="96"/>
        <end position="108"/>
    </location>
</feature>
<protein>
    <submittedName>
        <fullName evidence="3">Uncharacterized protein</fullName>
    </submittedName>
</protein>
<sequence>MQINEVDDRWRRHLHSNGAPQKDGNDYENSFFVDYGSSEGPRAQAQVLAGGKQKEDHSRDPSGLALHTKECQMGSVDGIDYAELLGPEAGDPWQNKPATSGNTDGCCS</sequence>
<evidence type="ECO:0000256" key="1">
    <source>
        <dbReference type="SAM" id="MobiDB-lite"/>
    </source>
</evidence>
<reference evidence="3" key="1">
    <citation type="submission" date="2022-11" db="UniProtKB">
        <authorList>
            <consortium name="WormBaseParasite"/>
        </authorList>
    </citation>
    <scope>IDENTIFICATION</scope>
</reference>
<feature type="region of interest" description="Disordered" evidence="1">
    <location>
        <begin position="84"/>
        <end position="108"/>
    </location>
</feature>
<dbReference type="AlphaFoldDB" id="A0A915IDD8"/>
<name>A0A915IDD8_ROMCU</name>
<keyword evidence="2" id="KW-1185">Reference proteome</keyword>
<accession>A0A915IDD8</accession>
<proteinExistence type="predicted"/>
<dbReference type="Proteomes" id="UP000887565">
    <property type="component" value="Unplaced"/>
</dbReference>
<feature type="region of interest" description="Disordered" evidence="1">
    <location>
        <begin position="1"/>
        <end position="63"/>
    </location>
</feature>